<dbReference type="RefSeq" id="WP_120261891.1">
    <property type="nucleotide sequence ID" value="NZ_RAPY01000007.1"/>
</dbReference>
<dbReference type="Proteomes" id="UP000286246">
    <property type="component" value="Unassembled WGS sequence"/>
</dbReference>
<organism evidence="2 3">
    <name type="scientific">Sphingobacterium detergens</name>
    <dbReference type="NCBI Taxonomy" id="1145106"/>
    <lineage>
        <taxon>Bacteria</taxon>
        <taxon>Pseudomonadati</taxon>
        <taxon>Bacteroidota</taxon>
        <taxon>Sphingobacteriia</taxon>
        <taxon>Sphingobacteriales</taxon>
        <taxon>Sphingobacteriaceae</taxon>
        <taxon>Sphingobacterium</taxon>
    </lineage>
</organism>
<gene>
    <name evidence="2" type="ORF">DFQ12_5323</name>
</gene>
<feature type="signal peptide" evidence="1">
    <location>
        <begin position="1"/>
        <end position="27"/>
    </location>
</feature>
<keyword evidence="3" id="KW-1185">Reference proteome</keyword>
<dbReference type="GO" id="GO:0008233">
    <property type="term" value="F:peptidase activity"/>
    <property type="evidence" value="ECO:0007669"/>
    <property type="project" value="UniProtKB-KW"/>
</dbReference>
<keyword evidence="2" id="KW-0378">Hydrolase</keyword>
<name>A0A420AGA2_SPHD1</name>
<dbReference type="SUPFAM" id="SSF50630">
    <property type="entry name" value="Acid proteases"/>
    <property type="match status" value="1"/>
</dbReference>
<comment type="caution">
    <text evidence="2">The sequence shown here is derived from an EMBL/GenBank/DDBJ whole genome shotgun (WGS) entry which is preliminary data.</text>
</comment>
<dbReference type="GO" id="GO:0006508">
    <property type="term" value="P:proteolysis"/>
    <property type="evidence" value="ECO:0007669"/>
    <property type="project" value="UniProtKB-KW"/>
</dbReference>
<protein>
    <submittedName>
        <fullName evidence="2">Aspartyl protease</fullName>
    </submittedName>
</protein>
<keyword evidence="1" id="KW-0732">Signal</keyword>
<accession>A0A420AGA2</accession>
<dbReference type="InterPro" id="IPR034122">
    <property type="entry name" value="Retropepsin-like_bacterial"/>
</dbReference>
<evidence type="ECO:0000256" key="1">
    <source>
        <dbReference type="SAM" id="SignalP"/>
    </source>
</evidence>
<evidence type="ECO:0000313" key="3">
    <source>
        <dbReference type="Proteomes" id="UP000286246"/>
    </source>
</evidence>
<dbReference type="AlphaFoldDB" id="A0A420AGA2"/>
<dbReference type="OrthoDB" id="644381at2"/>
<dbReference type="InterPro" id="IPR021109">
    <property type="entry name" value="Peptidase_aspartic_dom_sf"/>
</dbReference>
<reference evidence="2 3" key="1">
    <citation type="submission" date="2018-09" db="EMBL/GenBank/DDBJ databases">
        <title>Genomic Encyclopedia of Type Strains, Phase III (KMG-III): the genomes of soil and plant-associated and newly described type strains.</title>
        <authorList>
            <person name="Whitman W."/>
        </authorList>
    </citation>
    <scope>NUCLEOTIDE SEQUENCE [LARGE SCALE GENOMIC DNA]</scope>
    <source>
        <strain evidence="2 3">CECT 7938</strain>
    </source>
</reference>
<keyword evidence="2" id="KW-0645">Protease</keyword>
<dbReference type="Pfam" id="PF13650">
    <property type="entry name" value="Asp_protease_2"/>
    <property type="match status" value="1"/>
</dbReference>
<proteinExistence type="predicted"/>
<dbReference type="EMBL" id="RAPY01000007">
    <property type="protein sequence ID" value="RKE43537.1"/>
    <property type="molecule type" value="Genomic_DNA"/>
</dbReference>
<sequence>MPYKPIIKAGSILLLTAWASWSKAQLAAQLPAKLLTCFEQKDTSMITGELAPNFSVAGHTGAGANFRINQIIKNYPLKAVHIVSEKKTKRGTLLQIEVTDAKGKTTSNQALVDNKGKLIYFSLFDQLYGLKRESKPKLRAVIPFENKNGSIYLQVKINGYEKPLRLLFDTGADGMAVNQQLAEAIGLKVTRENNASVVGGNTKIQVSDNNSILLDTLKLAGQGIAIFPEMGKEGDGIIGNTLIRQFITHIDYDKNTISLYDFGDFQYKGKGTAVPITMPAGVMILPGQLEIVKDKSYSGHFVFDTGASYDLICFRPFVRQNKLLVSGFKPEAQAATVSMGVSSPTFAGKSYQFAISPLPPMQGLPVTLMGGSAGNEQWQPGFDGSIGVRLLSRYNITINLAESEVYFSPNRLHAHPQDFLVKSYQFGWDNTGKLKALGVVGAAENPTGLKTGDLIQRIDKYTVDQLKKNPTLIDEIRLKAGGESISITTTDDNIVNI</sequence>
<feature type="chain" id="PRO_5019235035" evidence="1">
    <location>
        <begin position="28"/>
        <end position="497"/>
    </location>
</feature>
<evidence type="ECO:0000313" key="2">
    <source>
        <dbReference type="EMBL" id="RKE43537.1"/>
    </source>
</evidence>
<dbReference type="Gene3D" id="2.40.70.10">
    <property type="entry name" value="Acid Proteases"/>
    <property type="match status" value="1"/>
</dbReference>
<dbReference type="CDD" id="cd05483">
    <property type="entry name" value="retropepsin_like_bacteria"/>
    <property type="match status" value="1"/>
</dbReference>